<proteinExistence type="predicted"/>
<gene>
    <name evidence="1" type="ORF">ALO75_03484</name>
</gene>
<accession>A0A0P9MBV6</accession>
<feature type="non-terminal residue" evidence="1">
    <location>
        <position position="1"/>
    </location>
</feature>
<dbReference type="Proteomes" id="UP000051335">
    <property type="component" value="Unassembled WGS sequence"/>
</dbReference>
<organism evidence="1 2">
    <name type="scientific">Pseudomonas syringae pv. coryli</name>
    <dbReference type="NCBI Taxonomy" id="317659"/>
    <lineage>
        <taxon>Bacteria</taxon>
        <taxon>Pseudomonadati</taxon>
        <taxon>Pseudomonadota</taxon>
        <taxon>Gammaproteobacteria</taxon>
        <taxon>Pseudomonadales</taxon>
        <taxon>Pseudomonadaceae</taxon>
        <taxon>Pseudomonas</taxon>
    </lineage>
</organism>
<name>A0A0P9MBV6_9PSED</name>
<keyword evidence="2" id="KW-1185">Reference proteome</keyword>
<sequence>DVEAERLVKSFATDESKYLKVNRYVLQREGNMSCVGVQHALSPFREISRKQMVQEYCEAFKIRSIQDSVGRKVTTTFGGGRGGPTQAGYLQLNTNERIKKTVAT</sequence>
<evidence type="ECO:0000313" key="1">
    <source>
        <dbReference type="EMBL" id="KPW89213.1"/>
    </source>
</evidence>
<protein>
    <submittedName>
        <fullName evidence="1">Uncharacterized protein</fullName>
    </submittedName>
</protein>
<dbReference type="EMBL" id="LJQC01001000">
    <property type="protein sequence ID" value="KPW89213.1"/>
    <property type="molecule type" value="Genomic_DNA"/>
</dbReference>
<dbReference type="PATRIC" id="fig|317659.3.peg.5447"/>
<dbReference type="AlphaFoldDB" id="A0A0P9MBV6"/>
<comment type="caution">
    <text evidence="1">The sequence shown here is derived from an EMBL/GenBank/DDBJ whole genome shotgun (WGS) entry which is preliminary data.</text>
</comment>
<reference evidence="1 2" key="1">
    <citation type="submission" date="2015-09" db="EMBL/GenBank/DDBJ databases">
        <title>Genome announcement of multiple Pseudomonas syringae strains.</title>
        <authorList>
            <person name="Thakur S."/>
            <person name="Wang P.W."/>
            <person name="Gong Y."/>
            <person name="Weir B.S."/>
            <person name="Guttman D.S."/>
        </authorList>
    </citation>
    <scope>NUCLEOTIDE SEQUENCE [LARGE SCALE GENOMIC DNA]</scope>
    <source>
        <strain evidence="1 2">ICMP17001</strain>
    </source>
</reference>
<evidence type="ECO:0000313" key="2">
    <source>
        <dbReference type="Proteomes" id="UP000051335"/>
    </source>
</evidence>